<evidence type="ECO:0000256" key="1">
    <source>
        <dbReference type="ARBA" id="ARBA00022499"/>
    </source>
</evidence>
<sequence length="531" mass="60943">MASNVYLQYKGKTNLQHGKNVQVTKLQDDLRDRVLSLEQDFIQFLKPSDVIFSIQGLDDDFIDTLIETESHDRKTAVRALMKEILKDEGLVTQFIYVLETQGYKRFIDPIHRTFPDKGTTFCQEYFEFIIKCLKGELIEVLDALTICGNLYQNGCLELRDKEDIEAIYSRSGRTAACQRLFQIARRRKANWALLFVEAIKESQEYVKCKMDPSSTNEDLKRTGIVVRQEEPDVVKAFRNISKWTTVSGENEGSYSKRKLPQTIDKKERTRFEINMSITNLFACNCVIMTNQIVFCNRNVLLLHNLDGNFIREISVSTSEWIYGMAVISDNFVAVTYDDCCHIDIVNIKTDQVTARINTIDSCFKITCENELMYAIMYDTMINVMDMSGNIIRSFSSPSLYINNIQIDKDKLLLTDCDNSTLYCCDLQGNVMWKFADKDVKELHGVTTDKHGNVYIVGSFTQNIIVITENGTHFKELISICDDVTYPIGIFYNKSKDCLLVCSTKGKVFLFDILHSYNFRRSGIRSGSSPIL</sequence>
<dbReference type="GO" id="GO:0005737">
    <property type="term" value="C:cytoplasm"/>
    <property type="evidence" value="ECO:0007669"/>
    <property type="project" value="UniProtKB-ARBA"/>
</dbReference>
<dbReference type="Pfam" id="PF25292">
    <property type="entry name" value="Beta-prop_CGLA"/>
    <property type="match status" value="1"/>
</dbReference>
<dbReference type="Proteomes" id="UP000596742">
    <property type="component" value="Unassembled WGS sequence"/>
</dbReference>
<keyword evidence="9" id="KW-1185">Reference proteome</keyword>
<evidence type="ECO:0000313" key="9">
    <source>
        <dbReference type="Proteomes" id="UP000596742"/>
    </source>
</evidence>
<feature type="domain" description="Lambda-carrageenase beta-propeller" evidence="7">
    <location>
        <begin position="393"/>
        <end position="478"/>
    </location>
</feature>
<gene>
    <name evidence="8" type="ORF">MGAL_10B042362</name>
</gene>
<protein>
    <recommendedName>
        <fullName evidence="10">CARD domain-containing protein</fullName>
    </recommendedName>
</protein>
<dbReference type="GO" id="GO:0045087">
    <property type="term" value="P:innate immune response"/>
    <property type="evidence" value="ECO:0007669"/>
    <property type="project" value="UniProtKB-KW"/>
</dbReference>
<organism evidence="8 9">
    <name type="scientific">Mytilus galloprovincialis</name>
    <name type="common">Mediterranean mussel</name>
    <dbReference type="NCBI Taxonomy" id="29158"/>
    <lineage>
        <taxon>Eukaryota</taxon>
        <taxon>Metazoa</taxon>
        <taxon>Spiralia</taxon>
        <taxon>Lophotrochozoa</taxon>
        <taxon>Mollusca</taxon>
        <taxon>Bivalvia</taxon>
        <taxon>Autobranchia</taxon>
        <taxon>Pteriomorphia</taxon>
        <taxon>Mytilida</taxon>
        <taxon>Mytiloidea</taxon>
        <taxon>Mytilidae</taxon>
        <taxon>Mytilinae</taxon>
        <taxon>Mytilus</taxon>
    </lineage>
</organism>
<evidence type="ECO:0000256" key="3">
    <source>
        <dbReference type="ARBA" id="ARBA00022588"/>
    </source>
</evidence>
<dbReference type="Gene3D" id="2.120.10.30">
    <property type="entry name" value="TolB, C-terminal domain"/>
    <property type="match status" value="1"/>
</dbReference>
<keyword evidence="5" id="KW-0391">Immunity</keyword>
<proteinExistence type="predicted"/>
<dbReference type="InterPro" id="IPR031964">
    <property type="entry name" value="CARD_dom"/>
</dbReference>
<name>A0A8B6FU49_MYTGA</name>
<evidence type="ECO:0000256" key="4">
    <source>
        <dbReference type="ARBA" id="ARBA00022843"/>
    </source>
</evidence>
<evidence type="ECO:0000259" key="6">
    <source>
        <dbReference type="Pfam" id="PF16739"/>
    </source>
</evidence>
<keyword evidence="2" id="KW-0597">Phosphoprotein</keyword>
<dbReference type="CDD" id="cd01671">
    <property type="entry name" value="CARD"/>
    <property type="match status" value="1"/>
</dbReference>
<dbReference type="InterPro" id="IPR011042">
    <property type="entry name" value="6-blade_b-propeller_TolB-like"/>
</dbReference>
<dbReference type="Gene3D" id="1.10.533.10">
    <property type="entry name" value="Death Domain, Fas"/>
    <property type="match status" value="1"/>
</dbReference>
<dbReference type="AlphaFoldDB" id="A0A8B6FU49"/>
<reference evidence="8" key="1">
    <citation type="submission" date="2018-11" db="EMBL/GenBank/DDBJ databases">
        <authorList>
            <person name="Alioto T."/>
            <person name="Alioto T."/>
        </authorList>
    </citation>
    <scope>NUCLEOTIDE SEQUENCE</scope>
</reference>
<dbReference type="InterPro" id="IPR057420">
    <property type="entry name" value="Beta-prop_CGLA"/>
</dbReference>
<feature type="domain" description="Caspase recruitment" evidence="6">
    <location>
        <begin position="125"/>
        <end position="203"/>
    </location>
</feature>
<accession>A0A8B6FU49</accession>
<evidence type="ECO:0000313" key="8">
    <source>
        <dbReference type="EMBL" id="VDI52911.1"/>
    </source>
</evidence>
<evidence type="ECO:0008006" key="10">
    <source>
        <dbReference type="Google" id="ProtNLM"/>
    </source>
</evidence>
<dbReference type="InterPro" id="IPR011029">
    <property type="entry name" value="DEATH-like_dom_sf"/>
</dbReference>
<dbReference type="Pfam" id="PF16739">
    <property type="entry name" value="CARD_2"/>
    <property type="match status" value="1"/>
</dbReference>
<dbReference type="SUPFAM" id="SSF101898">
    <property type="entry name" value="NHL repeat"/>
    <property type="match status" value="1"/>
</dbReference>
<keyword evidence="1" id="KW-1017">Isopeptide bond</keyword>
<dbReference type="EMBL" id="UYJE01007246">
    <property type="protein sequence ID" value="VDI52911.1"/>
    <property type="molecule type" value="Genomic_DNA"/>
</dbReference>
<evidence type="ECO:0000256" key="2">
    <source>
        <dbReference type="ARBA" id="ARBA00022553"/>
    </source>
</evidence>
<dbReference type="OrthoDB" id="6177392at2759"/>
<keyword evidence="4" id="KW-0832">Ubl conjugation</keyword>
<evidence type="ECO:0000256" key="5">
    <source>
        <dbReference type="ARBA" id="ARBA00022859"/>
    </source>
</evidence>
<evidence type="ECO:0000259" key="7">
    <source>
        <dbReference type="Pfam" id="PF25292"/>
    </source>
</evidence>
<comment type="caution">
    <text evidence="8">The sequence shown here is derived from an EMBL/GenBank/DDBJ whole genome shotgun (WGS) entry which is preliminary data.</text>
</comment>
<keyword evidence="3" id="KW-0399">Innate immunity</keyword>